<reference evidence="8 9" key="1">
    <citation type="submission" date="2020-03" db="EMBL/GenBank/DDBJ databases">
        <title>Sphingomonas sp. nov., isolated from fish.</title>
        <authorList>
            <person name="Hyun D.-W."/>
            <person name="Bae J.-W."/>
        </authorList>
    </citation>
    <scope>NUCLEOTIDE SEQUENCE [LARGE SCALE GENOMIC DNA]</scope>
    <source>
        <strain evidence="8 9">HDW15B</strain>
    </source>
</reference>
<dbReference type="InterPro" id="IPR005790">
    <property type="entry name" value="DNA_polIII_delta"/>
</dbReference>
<evidence type="ECO:0000256" key="7">
    <source>
        <dbReference type="ARBA" id="ARBA00049244"/>
    </source>
</evidence>
<dbReference type="PANTHER" id="PTHR34388">
    <property type="entry name" value="DNA POLYMERASE III SUBUNIT DELTA"/>
    <property type="match status" value="1"/>
</dbReference>
<evidence type="ECO:0000256" key="3">
    <source>
        <dbReference type="ARBA" id="ARBA00022695"/>
    </source>
</evidence>
<evidence type="ECO:0000256" key="4">
    <source>
        <dbReference type="ARBA" id="ARBA00022705"/>
    </source>
</evidence>
<evidence type="ECO:0000256" key="1">
    <source>
        <dbReference type="ARBA" id="ARBA00012417"/>
    </source>
</evidence>
<evidence type="ECO:0000256" key="6">
    <source>
        <dbReference type="ARBA" id="ARBA00034754"/>
    </source>
</evidence>
<keyword evidence="4" id="KW-0235">DNA replication</keyword>
<accession>A0A6G7YPM9</accession>
<dbReference type="NCBIfam" id="TIGR01128">
    <property type="entry name" value="holA"/>
    <property type="match status" value="1"/>
</dbReference>
<dbReference type="GO" id="GO:0003677">
    <property type="term" value="F:DNA binding"/>
    <property type="evidence" value="ECO:0007669"/>
    <property type="project" value="InterPro"/>
</dbReference>
<dbReference type="AlphaFoldDB" id="A0A6G7YPM9"/>
<gene>
    <name evidence="8" type="ORF">G7077_07080</name>
</gene>
<comment type="similarity">
    <text evidence="6">Belongs to the DNA polymerase HolA subunit family.</text>
</comment>
<sequence length="338" mass="36135">MKVARGGLARALDQPDPAIRFYLFYGNDESQSRAHGQRLRSALGATRVALTGSAVKSDPALIAAEASALSLFDGPRLVWVEPAGDEIAEGVQALFDAAATESPVVAIAGALRKTSALVKLAEASPLALANVSYVPEGQDAERMVVEVGRTLGLKIPSPVAARIAQSCGNDQAVVRRELEKLGLYVDAAPEMPKELTHDAVDEVGADMPEGDFMRLADFALSGRMKDLADELAGLVATGGDIRPVLSALQRRLLLLAPLRARVERGERPDAVMTSVDKSLFYKEKPVVNRLLQQWDAASLARLVDRSGKLARDTMLNSMPPLEGLAEELVAVARAAQRR</sequence>
<dbReference type="GO" id="GO:0006261">
    <property type="term" value="P:DNA-templated DNA replication"/>
    <property type="evidence" value="ECO:0007669"/>
    <property type="project" value="TreeGrafter"/>
</dbReference>
<keyword evidence="5" id="KW-0239">DNA-directed DNA polymerase</keyword>
<protein>
    <recommendedName>
        <fullName evidence="1">DNA-directed DNA polymerase</fullName>
        <ecNumber evidence="1">2.7.7.7</ecNumber>
    </recommendedName>
</protein>
<keyword evidence="3" id="KW-0548">Nucleotidyltransferase</keyword>
<evidence type="ECO:0000313" key="9">
    <source>
        <dbReference type="Proteomes" id="UP000503222"/>
    </source>
</evidence>
<evidence type="ECO:0000313" key="8">
    <source>
        <dbReference type="EMBL" id="QIK78694.1"/>
    </source>
</evidence>
<dbReference type="Gene3D" id="1.10.8.60">
    <property type="match status" value="1"/>
</dbReference>
<keyword evidence="2" id="KW-0808">Transferase</keyword>
<dbReference type="KEGG" id="spii:G7077_07080"/>
<dbReference type="SUPFAM" id="SSF48019">
    <property type="entry name" value="post-AAA+ oligomerization domain-like"/>
    <property type="match status" value="1"/>
</dbReference>
<dbReference type="GO" id="GO:0009360">
    <property type="term" value="C:DNA polymerase III complex"/>
    <property type="evidence" value="ECO:0007669"/>
    <property type="project" value="TreeGrafter"/>
</dbReference>
<name>A0A6G7YPM9_9SPHN</name>
<dbReference type="RefSeq" id="WP_166411087.1">
    <property type="nucleotide sequence ID" value="NZ_CP049869.1"/>
</dbReference>
<evidence type="ECO:0000256" key="5">
    <source>
        <dbReference type="ARBA" id="ARBA00022932"/>
    </source>
</evidence>
<organism evidence="8 9">
    <name type="scientific">Sphingomonas piscis</name>
    <dbReference type="NCBI Taxonomy" id="2714943"/>
    <lineage>
        <taxon>Bacteria</taxon>
        <taxon>Pseudomonadati</taxon>
        <taxon>Pseudomonadota</taxon>
        <taxon>Alphaproteobacteria</taxon>
        <taxon>Sphingomonadales</taxon>
        <taxon>Sphingomonadaceae</taxon>
        <taxon>Sphingomonas</taxon>
    </lineage>
</organism>
<dbReference type="Proteomes" id="UP000503222">
    <property type="component" value="Chromosome"/>
</dbReference>
<dbReference type="EMBL" id="CP049869">
    <property type="protein sequence ID" value="QIK78694.1"/>
    <property type="molecule type" value="Genomic_DNA"/>
</dbReference>
<dbReference type="EC" id="2.7.7.7" evidence="1"/>
<dbReference type="PANTHER" id="PTHR34388:SF1">
    <property type="entry name" value="DNA POLYMERASE III SUBUNIT DELTA"/>
    <property type="match status" value="1"/>
</dbReference>
<comment type="catalytic activity">
    <reaction evidence="7">
        <text>DNA(n) + a 2'-deoxyribonucleoside 5'-triphosphate = DNA(n+1) + diphosphate</text>
        <dbReference type="Rhea" id="RHEA:22508"/>
        <dbReference type="Rhea" id="RHEA-COMP:17339"/>
        <dbReference type="Rhea" id="RHEA-COMP:17340"/>
        <dbReference type="ChEBI" id="CHEBI:33019"/>
        <dbReference type="ChEBI" id="CHEBI:61560"/>
        <dbReference type="ChEBI" id="CHEBI:173112"/>
        <dbReference type="EC" id="2.7.7.7"/>
    </reaction>
</comment>
<dbReference type="GO" id="GO:0003887">
    <property type="term" value="F:DNA-directed DNA polymerase activity"/>
    <property type="evidence" value="ECO:0007669"/>
    <property type="project" value="UniProtKB-KW"/>
</dbReference>
<evidence type="ECO:0000256" key="2">
    <source>
        <dbReference type="ARBA" id="ARBA00022679"/>
    </source>
</evidence>
<keyword evidence="9" id="KW-1185">Reference proteome</keyword>
<proteinExistence type="inferred from homology"/>
<dbReference type="InterPro" id="IPR008921">
    <property type="entry name" value="DNA_pol3_clamp-load_cplx_C"/>
</dbReference>